<dbReference type="EMBL" id="JBHTFQ010000001">
    <property type="protein sequence ID" value="MFC7703097.1"/>
    <property type="molecule type" value="Genomic_DNA"/>
</dbReference>
<comment type="caution">
    <text evidence="1">The sequence shown here is derived from an EMBL/GenBank/DDBJ whole genome shotgun (WGS) entry which is preliminary data.</text>
</comment>
<protein>
    <submittedName>
        <fullName evidence="1">Uncharacterized protein</fullName>
    </submittedName>
</protein>
<dbReference type="RefSeq" id="WP_377398678.1">
    <property type="nucleotide sequence ID" value="NZ_JBHTFQ010000001.1"/>
</dbReference>
<proteinExistence type="predicted"/>
<evidence type="ECO:0000313" key="2">
    <source>
        <dbReference type="Proteomes" id="UP001596516"/>
    </source>
</evidence>
<sequence length="115" mass="13051">MLEYLPKELRDGFAVAQRRSMRRTRLCVHVGGAVYPILRWWDGGFALDGRLAPQLRGLVDIYDGPRHLCQCLIVASLEEGDEVICELKRTTLASDRPPIDFIRETEAPSGLLPRF</sequence>
<name>A0ABW2UEK0_9RHOB</name>
<gene>
    <name evidence="1" type="ORF">ACFQXB_02670</name>
</gene>
<reference evidence="2" key="1">
    <citation type="journal article" date="2019" name="Int. J. Syst. Evol. Microbiol.">
        <title>The Global Catalogue of Microorganisms (GCM) 10K type strain sequencing project: providing services to taxonomists for standard genome sequencing and annotation.</title>
        <authorList>
            <consortium name="The Broad Institute Genomics Platform"/>
            <consortium name="The Broad Institute Genome Sequencing Center for Infectious Disease"/>
            <person name="Wu L."/>
            <person name="Ma J."/>
        </authorList>
    </citation>
    <scope>NUCLEOTIDE SEQUENCE [LARGE SCALE GENOMIC DNA]</scope>
    <source>
        <strain evidence="2">CGMCC 1.12750</strain>
    </source>
</reference>
<dbReference type="Proteomes" id="UP001596516">
    <property type="component" value="Unassembled WGS sequence"/>
</dbReference>
<keyword evidence="2" id="KW-1185">Reference proteome</keyword>
<evidence type="ECO:0000313" key="1">
    <source>
        <dbReference type="EMBL" id="MFC7703097.1"/>
    </source>
</evidence>
<organism evidence="1 2">
    <name type="scientific">Plastorhodobacter daqingensis</name>
    <dbReference type="NCBI Taxonomy" id="1387281"/>
    <lineage>
        <taxon>Bacteria</taxon>
        <taxon>Pseudomonadati</taxon>
        <taxon>Pseudomonadota</taxon>
        <taxon>Alphaproteobacteria</taxon>
        <taxon>Rhodobacterales</taxon>
        <taxon>Paracoccaceae</taxon>
        <taxon>Plastorhodobacter</taxon>
    </lineage>
</organism>
<accession>A0ABW2UEK0</accession>